<dbReference type="Pfam" id="PF09468">
    <property type="entry name" value="RNase_H2-Ydr279"/>
    <property type="match status" value="1"/>
</dbReference>
<dbReference type="Gene3D" id="1.10.20.120">
    <property type="match status" value="1"/>
</dbReference>
<dbReference type="OrthoDB" id="29098at2759"/>
<evidence type="ECO:0000256" key="3">
    <source>
        <dbReference type="ARBA" id="ARBA00023242"/>
    </source>
</evidence>
<evidence type="ECO:0000313" key="9">
    <source>
        <dbReference type="EMBL" id="KZS98459.1"/>
    </source>
</evidence>
<keyword evidence="10" id="KW-1185">Reference proteome</keyword>
<dbReference type="Pfam" id="PF17745">
    <property type="entry name" value="Ydr279_N"/>
    <property type="match status" value="1"/>
</dbReference>
<keyword evidence="3" id="KW-0539">Nucleus</keyword>
<dbReference type="PANTHER" id="PTHR13383">
    <property type="entry name" value="RIBONUCLEASE H2 SUBUNIT B"/>
    <property type="match status" value="1"/>
</dbReference>
<comment type="subcellular location">
    <subcellularLocation>
        <location evidence="1">Nucleus</location>
    </subcellularLocation>
</comment>
<dbReference type="PANTHER" id="PTHR13383:SF11">
    <property type="entry name" value="RIBONUCLEASE H2 SUBUNIT B"/>
    <property type="match status" value="1"/>
</dbReference>
<dbReference type="STRING" id="1314777.A0A165A469"/>
<evidence type="ECO:0000256" key="5">
    <source>
        <dbReference type="ARBA" id="ARBA00033464"/>
    </source>
</evidence>
<evidence type="ECO:0000256" key="2">
    <source>
        <dbReference type="ARBA" id="ARBA00019062"/>
    </source>
</evidence>
<dbReference type="InterPro" id="IPR019024">
    <property type="entry name" value="RNase_H2_suB_wHTH"/>
</dbReference>
<evidence type="ECO:0000259" key="7">
    <source>
        <dbReference type="Pfam" id="PF09468"/>
    </source>
</evidence>
<dbReference type="CDD" id="cd09270">
    <property type="entry name" value="RNase_H2-B"/>
    <property type="match status" value="1"/>
</dbReference>
<gene>
    <name evidence="9" type="ORF">SISNIDRAFT_481196</name>
</gene>
<protein>
    <recommendedName>
        <fullName evidence="2">Ribonuclease H2 subunit B</fullName>
    </recommendedName>
    <alternativeName>
        <fullName evidence="5">Ribonuclease HI subunit B</fullName>
    </alternativeName>
</protein>
<dbReference type="AlphaFoldDB" id="A0A165A469"/>
<dbReference type="Gene3D" id="2.20.25.530">
    <property type="match status" value="1"/>
</dbReference>
<name>A0A165A469_9AGAM</name>
<proteinExistence type="predicted"/>
<sequence length="314" mass="35007">MSTNVCLLPQEVLLSISENTGSSTRFLQLPHPRTGLWSLFLSHPESESSGSPKNSFLEVQSISPTNTRSWFLENHVVEDGKLLMFTPVDPAFLLAPLLQVSQPTRFQPVDDVLENTLNQVIESMEFPGSAQRKRVLREDVGAFLQLECTKKALFRISDTQEINSDLHVVRFSETKWLEVLAAKIARLARPEVAGNFKTITRSLARDGLLSEEHASLTELGRIKCACDMVSQYLSADMASTLLSRYDLSSLTQHLDKLDQESVMKVEVEKKKTTGNAKETKKRKANSQASKGVEKLMKANTTGMAKLSSFFKKAS</sequence>
<dbReference type="InterPro" id="IPR040456">
    <property type="entry name" value="RNase_H2_suB"/>
</dbReference>
<organism evidence="9 10">
    <name type="scientific">Sistotremastrum niveocremeum HHB9708</name>
    <dbReference type="NCBI Taxonomy" id="1314777"/>
    <lineage>
        <taxon>Eukaryota</taxon>
        <taxon>Fungi</taxon>
        <taxon>Dikarya</taxon>
        <taxon>Basidiomycota</taxon>
        <taxon>Agaricomycotina</taxon>
        <taxon>Agaricomycetes</taxon>
        <taxon>Sistotremastrales</taxon>
        <taxon>Sistotremastraceae</taxon>
        <taxon>Sertulicium</taxon>
        <taxon>Sertulicium niveocremeum</taxon>
    </lineage>
</organism>
<evidence type="ECO:0000256" key="1">
    <source>
        <dbReference type="ARBA" id="ARBA00004123"/>
    </source>
</evidence>
<comment type="function">
    <text evidence="4">Non catalytic subunit of RNase H2, an endonuclease that specifically degrades the RNA of RNA:DNA hybrids. Participates in DNA replication, possibly by mediating the removal of lagging-strand Okazaki fragment RNA primers during DNA replication. Mediates the excision of single ribonucleotides from DNA:RNA duplexes.</text>
</comment>
<dbReference type="GO" id="GO:0032299">
    <property type="term" value="C:ribonuclease H2 complex"/>
    <property type="evidence" value="ECO:0007669"/>
    <property type="project" value="InterPro"/>
</dbReference>
<evidence type="ECO:0000256" key="4">
    <source>
        <dbReference type="ARBA" id="ARBA00024778"/>
    </source>
</evidence>
<feature type="domain" description="Rnh202 triple barrel" evidence="8">
    <location>
        <begin position="21"/>
        <end position="89"/>
    </location>
</feature>
<dbReference type="InterPro" id="IPR041195">
    <property type="entry name" value="Rnh202_N"/>
</dbReference>
<accession>A0A165A469</accession>
<evidence type="ECO:0000259" key="8">
    <source>
        <dbReference type="Pfam" id="PF17745"/>
    </source>
</evidence>
<evidence type="ECO:0000313" key="10">
    <source>
        <dbReference type="Proteomes" id="UP000076722"/>
    </source>
</evidence>
<dbReference type="GO" id="GO:0005654">
    <property type="term" value="C:nucleoplasm"/>
    <property type="evidence" value="ECO:0007669"/>
    <property type="project" value="TreeGrafter"/>
</dbReference>
<dbReference type="Proteomes" id="UP000076722">
    <property type="component" value="Unassembled WGS sequence"/>
</dbReference>
<dbReference type="EMBL" id="KV419395">
    <property type="protein sequence ID" value="KZS98459.1"/>
    <property type="molecule type" value="Genomic_DNA"/>
</dbReference>
<evidence type="ECO:0000256" key="6">
    <source>
        <dbReference type="SAM" id="MobiDB-lite"/>
    </source>
</evidence>
<feature type="region of interest" description="Disordered" evidence="6">
    <location>
        <begin position="268"/>
        <end position="292"/>
    </location>
</feature>
<reference evidence="9 10" key="1">
    <citation type="journal article" date="2016" name="Mol. Biol. Evol.">
        <title>Comparative Genomics of Early-Diverging Mushroom-Forming Fungi Provides Insights into the Origins of Lignocellulose Decay Capabilities.</title>
        <authorList>
            <person name="Nagy L.G."/>
            <person name="Riley R."/>
            <person name="Tritt A."/>
            <person name="Adam C."/>
            <person name="Daum C."/>
            <person name="Floudas D."/>
            <person name="Sun H."/>
            <person name="Yadav J.S."/>
            <person name="Pangilinan J."/>
            <person name="Larsson K.H."/>
            <person name="Matsuura K."/>
            <person name="Barry K."/>
            <person name="Labutti K."/>
            <person name="Kuo R."/>
            <person name="Ohm R.A."/>
            <person name="Bhattacharya S.S."/>
            <person name="Shirouzu T."/>
            <person name="Yoshinaga Y."/>
            <person name="Martin F.M."/>
            <person name="Grigoriev I.V."/>
            <person name="Hibbett D.S."/>
        </authorList>
    </citation>
    <scope>NUCLEOTIDE SEQUENCE [LARGE SCALE GENOMIC DNA]</scope>
    <source>
        <strain evidence="9 10">HHB9708</strain>
    </source>
</reference>
<feature type="domain" description="Ribonuclease H2 subunit B wHTH" evidence="7">
    <location>
        <begin position="92"/>
        <end position="241"/>
    </location>
</feature>
<dbReference type="GO" id="GO:0006401">
    <property type="term" value="P:RNA catabolic process"/>
    <property type="evidence" value="ECO:0007669"/>
    <property type="project" value="TreeGrafter"/>
</dbReference>